<dbReference type="NCBIfam" id="TIGR02035">
    <property type="entry name" value="D_Ser_am_lyase"/>
    <property type="match status" value="1"/>
</dbReference>
<dbReference type="PANTHER" id="PTHR48078:SF9">
    <property type="entry name" value="D-SERINE DEHYDRATASE"/>
    <property type="match status" value="1"/>
</dbReference>
<keyword evidence="2 4" id="KW-0663">Pyridoxal phosphate</keyword>
<comment type="similarity">
    <text evidence="4">Belongs to the serine/threonine dehydratase family. DsdA subfamily.</text>
</comment>
<organism evidence="6 7">
    <name type="scientific">Kurthia gibsonii</name>
    <dbReference type="NCBI Taxonomy" id="33946"/>
    <lineage>
        <taxon>Bacteria</taxon>
        <taxon>Bacillati</taxon>
        <taxon>Bacillota</taxon>
        <taxon>Bacilli</taxon>
        <taxon>Bacillales</taxon>
        <taxon>Caryophanaceae</taxon>
        <taxon>Kurthia</taxon>
    </lineage>
</organism>
<dbReference type="EC" id="4.3.1.18" evidence="4"/>
<sequence length="420" mass="46508">MPIIEQLQKKQPYYWENPHRLRWEEAEKQLSIQPTLIDDAEARLQRFAPYFMAIEPTMKEANGLIESPIQQATLLQKRYVHENEQLWLKRDDILPIAGSIKARGGIHEVLTIAEQLATSNGLIEPTKDYAQFTEPAFHALFSKYTIVVGSTGNLGLSIGIMSAKLGFRVVVHMSHDAKQWKKDLLREKGVTVVEHTGDYSKAVEQGRKEAEADSFAFFIDDENSQALFSGYAVAARRLKKQLEEANIHISIENPLAVYLPCGVGGGPGGVAYGLKTIFGDAVHCYFVEPVESPCMLLGMATEQHHDISVQDIGLSNQTAADGLAVGRASKFVGQLMMPILHGIVTVTDNQLYRMVYELKETEGLQIEPSAAAGLVAIGLIQAPAAYHVAWLTGGGMVPQSEWQKFYENGENVDVQTQKEK</sequence>
<evidence type="ECO:0000256" key="2">
    <source>
        <dbReference type="ARBA" id="ARBA00022898"/>
    </source>
</evidence>
<dbReference type="NCBIfam" id="NF002823">
    <property type="entry name" value="PRK02991.1"/>
    <property type="match status" value="1"/>
</dbReference>
<feature type="modified residue" description="N6-(pyridoxal phosphate)lysine" evidence="4">
    <location>
        <position position="101"/>
    </location>
</feature>
<gene>
    <name evidence="4" type="primary">dsdA</name>
    <name evidence="6" type="ORF">AAF454_10410</name>
</gene>
<dbReference type="InterPro" id="IPR036052">
    <property type="entry name" value="TrpB-like_PALP_sf"/>
</dbReference>
<feature type="domain" description="Tryptophan synthase beta chain-like PALP" evidence="5">
    <location>
        <begin position="66"/>
        <end position="377"/>
    </location>
</feature>
<dbReference type="EMBL" id="JBCEWA010000007">
    <property type="protein sequence ID" value="MEL5988810.1"/>
    <property type="molecule type" value="Genomic_DNA"/>
</dbReference>
<dbReference type="SUPFAM" id="SSF53686">
    <property type="entry name" value="Tryptophan synthase beta subunit-like PLP-dependent enzymes"/>
    <property type="match status" value="1"/>
</dbReference>
<dbReference type="InterPro" id="IPR050147">
    <property type="entry name" value="Ser/Thr_Dehydratase"/>
</dbReference>
<dbReference type="GO" id="GO:0008721">
    <property type="term" value="F:D-serine ammonia-lyase activity"/>
    <property type="evidence" value="ECO:0007669"/>
    <property type="project" value="UniProtKB-EC"/>
</dbReference>
<proteinExistence type="inferred from homology"/>
<name>A0ABU9LNZ7_9BACL</name>
<reference evidence="6 7" key="1">
    <citation type="submission" date="2024-04" db="EMBL/GenBank/DDBJ databases">
        <authorList>
            <person name="Wu Y.S."/>
            <person name="Zhang L."/>
        </authorList>
    </citation>
    <scope>NUCLEOTIDE SEQUENCE [LARGE SCALE GENOMIC DNA]</scope>
    <source>
        <strain evidence="6 7">KG-01</strain>
    </source>
</reference>
<comment type="catalytic activity">
    <reaction evidence="4">
        <text>D-serine = pyruvate + NH4(+)</text>
        <dbReference type="Rhea" id="RHEA:13977"/>
        <dbReference type="ChEBI" id="CHEBI:15361"/>
        <dbReference type="ChEBI" id="CHEBI:28938"/>
        <dbReference type="ChEBI" id="CHEBI:35247"/>
        <dbReference type="EC" id="4.3.1.18"/>
    </reaction>
</comment>
<evidence type="ECO:0000313" key="7">
    <source>
        <dbReference type="Proteomes" id="UP001398420"/>
    </source>
</evidence>
<protein>
    <recommendedName>
        <fullName evidence="4">Probable D-serine dehydratase</fullName>
        <ecNumber evidence="4">4.3.1.18</ecNumber>
    </recommendedName>
    <alternativeName>
        <fullName evidence="4">D-serine deaminase</fullName>
        <shortName evidence="4">DSD</shortName>
    </alternativeName>
</protein>
<keyword evidence="3 4" id="KW-0456">Lyase</keyword>
<dbReference type="InterPro" id="IPR011780">
    <property type="entry name" value="D_Ser_am_lyase"/>
</dbReference>
<dbReference type="Proteomes" id="UP001398420">
    <property type="component" value="Unassembled WGS sequence"/>
</dbReference>
<dbReference type="PANTHER" id="PTHR48078">
    <property type="entry name" value="THREONINE DEHYDRATASE, MITOCHONDRIAL-RELATED"/>
    <property type="match status" value="1"/>
</dbReference>
<dbReference type="HAMAP" id="MF_01030">
    <property type="entry name" value="D_Ser_dehydrat"/>
    <property type="match status" value="1"/>
</dbReference>
<keyword evidence="7" id="KW-1185">Reference proteome</keyword>
<dbReference type="Gene3D" id="3.40.50.1100">
    <property type="match status" value="2"/>
</dbReference>
<evidence type="ECO:0000259" key="5">
    <source>
        <dbReference type="Pfam" id="PF00291"/>
    </source>
</evidence>
<evidence type="ECO:0000313" key="6">
    <source>
        <dbReference type="EMBL" id="MEL5988810.1"/>
    </source>
</evidence>
<dbReference type="Pfam" id="PF00291">
    <property type="entry name" value="PALP"/>
    <property type="match status" value="1"/>
</dbReference>
<comment type="cofactor">
    <cofactor evidence="1 4">
        <name>pyridoxal 5'-phosphate</name>
        <dbReference type="ChEBI" id="CHEBI:597326"/>
    </cofactor>
</comment>
<evidence type="ECO:0000256" key="3">
    <source>
        <dbReference type="ARBA" id="ARBA00023239"/>
    </source>
</evidence>
<accession>A0ABU9LNZ7</accession>
<evidence type="ECO:0000256" key="1">
    <source>
        <dbReference type="ARBA" id="ARBA00001933"/>
    </source>
</evidence>
<dbReference type="InterPro" id="IPR001926">
    <property type="entry name" value="TrpB-like_PALP"/>
</dbReference>
<comment type="caution">
    <text evidence="6">The sequence shown here is derived from an EMBL/GenBank/DDBJ whole genome shotgun (WGS) entry which is preliminary data.</text>
</comment>
<dbReference type="RefSeq" id="WP_342303038.1">
    <property type="nucleotide sequence ID" value="NZ_JBCEWA010000007.1"/>
</dbReference>
<evidence type="ECO:0000256" key="4">
    <source>
        <dbReference type="HAMAP-Rule" id="MF_01030"/>
    </source>
</evidence>